<dbReference type="PANTHER" id="PTHR47619:SF1">
    <property type="entry name" value="EXODEOXYRIBONUCLEASE WALJ"/>
    <property type="match status" value="1"/>
</dbReference>
<evidence type="ECO:0000313" key="3">
    <source>
        <dbReference type="Proteomes" id="UP000000602"/>
    </source>
</evidence>
<evidence type="ECO:0000259" key="1">
    <source>
        <dbReference type="SMART" id="SM00849"/>
    </source>
</evidence>
<keyword evidence="3" id="KW-1185">Reference proteome</keyword>
<dbReference type="Pfam" id="PF12706">
    <property type="entry name" value="Lactamase_B_2"/>
    <property type="match status" value="1"/>
</dbReference>
<feature type="domain" description="Metallo-beta-lactamase" evidence="1">
    <location>
        <begin position="11"/>
        <end position="189"/>
    </location>
</feature>
<dbReference type="Gene3D" id="3.60.15.10">
    <property type="entry name" value="Ribonuclease Z/Hydroxyacylglutathione hydrolase-like"/>
    <property type="match status" value="1"/>
</dbReference>
<dbReference type="PANTHER" id="PTHR47619">
    <property type="entry name" value="METALLO-HYDROLASE YYCJ-RELATED"/>
    <property type="match status" value="1"/>
</dbReference>
<dbReference type="HOGENOM" id="CLU_073253_0_0_7"/>
<dbReference type="InterPro" id="IPR036866">
    <property type="entry name" value="RibonucZ/Hydroxyglut_hydro"/>
</dbReference>
<dbReference type="RefSeq" id="WP_011189847.1">
    <property type="nucleotide sequence ID" value="NC_006138.1"/>
</dbReference>
<evidence type="ECO:0000313" key="2">
    <source>
        <dbReference type="EMBL" id="CAG37335.1"/>
    </source>
</evidence>
<dbReference type="InterPro" id="IPR001279">
    <property type="entry name" value="Metallo-B-lactamas"/>
</dbReference>
<dbReference type="OrthoDB" id="9803916at2"/>
<organism evidence="2 3">
    <name type="scientific">Desulfotalea psychrophila (strain LSv54 / DSM 12343)</name>
    <dbReference type="NCBI Taxonomy" id="177439"/>
    <lineage>
        <taxon>Bacteria</taxon>
        <taxon>Pseudomonadati</taxon>
        <taxon>Thermodesulfobacteriota</taxon>
        <taxon>Desulfobulbia</taxon>
        <taxon>Desulfobulbales</taxon>
        <taxon>Desulfocapsaceae</taxon>
        <taxon>Desulfotalea</taxon>
    </lineage>
</organism>
<gene>
    <name evidence="2" type="ordered locus">DP2606</name>
</gene>
<sequence length="256" mass="28159">MRFSVLGSGSRGNSVYIESGKTAILIDAGFSGKEIERRLAVIGRSTDCLRAICVTHEHRDHVGGVGVLARRCKMSVWANEGTLLGSEGIIKKIDNIREFETGDILQIGDLELRSFSVMHDSADPVGYIISNGEKTLGYCTDTGYATHLMAKRLSACDGLILEANHDPDLLRMGPYPLQLQQRVRSRQGHLANEESAQFLQDLCHEKLQCTVLAHLSETNNTPQHALRAVAPVAKAWPQMKLHVADQHQPLPMIDLG</sequence>
<accession>Q6AJZ1</accession>
<reference evidence="3" key="1">
    <citation type="journal article" date="2004" name="Environ. Microbiol.">
        <title>The genome of Desulfotalea psychrophila, a sulfate-reducing bacterium from permanently cold Arctic sediments.</title>
        <authorList>
            <person name="Rabus R."/>
            <person name="Ruepp A."/>
            <person name="Frickey T."/>
            <person name="Rattei T."/>
            <person name="Fartmann B."/>
            <person name="Stark M."/>
            <person name="Bauer M."/>
            <person name="Zibat A."/>
            <person name="Lombardot T."/>
            <person name="Becker I."/>
            <person name="Amann J."/>
            <person name="Gellner K."/>
            <person name="Teeling H."/>
            <person name="Leuschner W.D."/>
            <person name="Gloeckner F.-O."/>
            <person name="Lupas A.N."/>
            <person name="Amann R."/>
            <person name="Klenk H.-P."/>
        </authorList>
    </citation>
    <scope>NUCLEOTIDE SEQUENCE [LARGE SCALE GENOMIC DNA]</scope>
    <source>
        <strain evidence="3">DSM 12343 / LSv54</strain>
    </source>
</reference>
<dbReference type="Proteomes" id="UP000000602">
    <property type="component" value="Chromosome"/>
</dbReference>
<dbReference type="InterPro" id="IPR052533">
    <property type="entry name" value="WalJ/YycJ-like"/>
</dbReference>
<dbReference type="KEGG" id="dps:DP2606"/>
<dbReference type="eggNOG" id="COG1235">
    <property type="taxonomic scope" value="Bacteria"/>
</dbReference>
<dbReference type="EMBL" id="CR522870">
    <property type="protein sequence ID" value="CAG37335.1"/>
    <property type="molecule type" value="Genomic_DNA"/>
</dbReference>
<dbReference type="SUPFAM" id="SSF56281">
    <property type="entry name" value="Metallo-hydrolase/oxidoreductase"/>
    <property type="match status" value="1"/>
</dbReference>
<name>Q6AJZ1_DESPS</name>
<dbReference type="SMART" id="SM00849">
    <property type="entry name" value="Lactamase_B"/>
    <property type="match status" value="1"/>
</dbReference>
<protein>
    <recommendedName>
        <fullName evidence="1">Metallo-beta-lactamase domain-containing protein</fullName>
    </recommendedName>
</protein>
<dbReference type="AlphaFoldDB" id="Q6AJZ1"/>
<proteinExistence type="predicted"/>
<dbReference type="STRING" id="177439.DP2606"/>